<keyword evidence="1" id="KW-0472">Membrane</keyword>
<comment type="caution">
    <text evidence="2">The sequence shown here is derived from an EMBL/GenBank/DDBJ whole genome shotgun (WGS) entry which is preliminary data.</text>
</comment>
<evidence type="ECO:0000313" key="4">
    <source>
        <dbReference type="EMBL" id="MTU04719.1"/>
    </source>
</evidence>
<dbReference type="EMBL" id="WNBM01000008">
    <property type="protein sequence ID" value="MTT76520.1"/>
    <property type="molecule type" value="Genomic_DNA"/>
</dbReference>
<evidence type="ECO:0000313" key="2">
    <source>
        <dbReference type="EMBL" id="CDB46679.1"/>
    </source>
</evidence>
<organism evidence="2">
    <name type="scientific">Phascolarctobacterium faecium</name>
    <dbReference type="NCBI Taxonomy" id="33025"/>
    <lineage>
        <taxon>Bacteria</taxon>
        <taxon>Bacillati</taxon>
        <taxon>Bacillota</taxon>
        <taxon>Negativicutes</taxon>
        <taxon>Acidaminococcales</taxon>
        <taxon>Acidaminococcaceae</taxon>
        <taxon>Phascolarctobacterium</taxon>
    </lineage>
</organism>
<gene>
    <name evidence="2" type="ORF">BN533_00098</name>
    <name evidence="3" type="ORF">GMD11_09620</name>
    <name evidence="4" type="ORF">GMD18_09955</name>
</gene>
<evidence type="ECO:0000313" key="3">
    <source>
        <dbReference type="EMBL" id="MTT76520.1"/>
    </source>
</evidence>
<dbReference type="EMBL" id="CBDS010000093">
    <property type="protein sequence ID" value="CDB46679.1"/>
    <property type="molecule type" value="Genomic_DNA"/>
</dbReference>
<keyword evidence="1" id="KW-0812">Transmembrane</keyword>
<keyword evidence="5" id="KW-1185">Reference proteome</keyword>
<feature type="transmembrane region" description="Helical" evidence="1">
    <location>
        <begin position="92"/>
        <end position="120"/>
    </location>
</feature>
<feature type="transmembrane region" description="Helical" evidence="1">
    <location>
        <begin position="201"/>
        <end position="218"/>
    </location>
</feature>
<dbReference type="OrthoDB" id="3034362at2"/>
<dbReference type="EMBL" id="WNBW01000010">
    <property type="protein sequence ID" value="MTU04719.1"/>
    <property type="molecule type" value="Genomic_DNA"/>
</dbReference>
<reference evidence="5 6" key="2">
    <citation type="journal article" date="2019" name="Nat. Med.">
        <title>A library of human gut bacterial isolates paired with longitudinal multiomics data enables mechanistic microbiome research.</title>
        <authorList>
            <person name="Poyet M."/>
            <person name="Groussin M."/>
            <person name="Gibbons S.M."/>
            <person name="Avila-Pacheco J."/>
            <person name="Jiang X."/>
            <person name="Kearney S.M."/>
            <person name="Perrotta A.R."/>
            <person name="Berdy B."/>
            <person name="Zhao S."/>
            <person name="Lieberman T.D."/>
            <person name="Swanson P.K."/>
            <person name="Smith M."/>
            <person name="Roesemann S."/>
            <person name="Alexander J.E."/>
            <person name="Rich S.A."/>
            <person name="Livny J."/>
            <person name="Vlamakis H."/>
            <person name="Clish C."/>
            <person name="Bullock K."/>
            <person name="Deik A."/>
            <person name="Scott J."/>
            <person name="Pierce K.A."/>
            <person name="Xavier R.J."/>
            <person name="Alm E.J."/>
        </authorList>
    </citation>
    <scope>NUCLEOTIDE SEQUENCE [LARGE SCALE GENOMIC DNA]</scope>
    <source>
        <strain evidence="3 6">BIOML-A13</strain>
        <strain evidence="4 5">BIOML-A3</strain>
    </source>
</reference>
<evidence type="ECO:0000313" key="5">
    <source>
        <dbReference type="Proteomes" id="UP000443070"/>
    </source>
</evidence>
<dbReference type="Proteomes" id="UP000443070">
    <property type="component" value="Unassembled WGS sequence"/>
</dbReference>
<reference evidence="2" key="1">
    <citation type="submission" date="2012-11" db="EMBL/GenBank/DDBJ databases">
        <title>Dependencies among metagenomic species, viruses, plasmids and units of genetic variation.</title>
        <authorList>
            <person name="Nielsen H.B."/>
            <person name="Almeida M."/>
            <person name="Juncker A.S."/>
            <person name="Rasmussen S."/>
            <person name="Li J."/>
            <person name="Sunagawa S."/>
            <person name="Plichta D."/>
            <person name="Gautier L."/>
            <person name="Le Chatelier E."/>
            <person name="Peletier E."/>
            <person name="Bonde I."/>
            <person name="Nielsen T."/>
            <person name="Manichanh C."/>
            <person name="Arumugam M."/>
            <person name="Batto J."/>
            <person name="Santos M.B.Q.D."/>
            <person name="Blom N."/>
            <person name="Borruel N."/>
            <person name="Burgdorf K.S."/>
            <person name="Boumezbeur F."/>
            <person name="Casellas F."/>
            <person name="Dore J."/>
            <person name="Guarner F."/>
            <person name="Hansen T."/>
            <person name="Hildebrand F."/>
            <person name="Kaas R.S."/>
            <person name="Kennedy S."/>
            <person name="Kristiansen K."/>
            <person name="Kultima J.R."/>
            <person name="Leonard P."/>
            <person name="Levenez F."/>
            <person name="Lund O."/>
            <person name="Moumen B."/>
            <person name="Le Paslier D."/>
            <person name="Pons N."/>
            <person name="Pedersen O."/>
            <person name="Prifti E."/>
            <person name="Qin J."/>
            <person name="Raes J."/>
            <person name="Tap J."/>
            <person name="Tims S."/>
            <person name="Ussery D.W."/>
            <person name="Yamada T."/>
            <person name="MetaHit consortium"/>
            <person name="Renault P."/>
            <person name="Sicheritz-Ponten T."/>
            <person name="Bork P."/>
            <person name="Wang J."/>
            <person name="Brunak S."/>
            <person name="Ehrlich S.D."/>
        </authorList>
    </citation>
    <scope>NUCLEOTIDE SEQUENCE [LARGE SCALE GENOMIC DNA]</scope>
</reference>
<sequence length="294" mass="31929">MGKKDNKYSNAATSLSEGGIFGLGRPIDFTDGITRIALICTILTSVAATFWKTMGGADTETAMYFGLNTAAAFFFSWLIAQELDPDRKLGGIIGGGLSIVAALTLGEGNVLVLLWLLFILRMLNRTSGSRHKIGDNVFLIFIAYWLGKDGYWLYPVLTGTAYIIESQIRGGYYRSLYLGGLAFAVTAMADTSMKAHSLSMIYVYLMALCFILFLPEIRMAAVTEAKGDIDGKRISPQRLQVAQGAFLMIGFSVPWVHGDAQAAALTPAWMAGIGVGVFLLVDAIQKAMFEKNKQ</sequence>
<dbReference type="GeneID" id="49407939"/>
<protein>
    <submittedName>
        <fullName evidence="2">Uncharacterized protein</fullName>
    </submittedName>
</protein>
<feature type="transmembrane region" description="Helical" evidence="1">
    <location>
        <begin position="63"/>
        <end position="80"/>
    </location>
</feature>
<dbReference type="Proteomes" id="UP000484547">
    <property type="component" value="Unassembled WGS sequence"/>
</dbReference>
<feature type="transmembrane region" description="Helical" evidence="1">
    <location>
        <begin position="171"/>
        <end position="189"/>
    </location>
</feature>
<dbReference type="AlphaFoldDB" id="A0A3G9H3E6"/>
<feature type="transmembrane region" description="Helical" evidence="1">
    <location>
        <begin position="32"/>
        <end position="51"/>
    </location>
</feature>
<accession>A0A3G9H3E6</accession>
<name>A0A3G9H3E6_9FIRM</name>
<dbReference type="RefSeq" id="WP_021717002.1">
    <property type="nucleotide sequence ID" value="NZ_AP019004.1"/>
</dbReference>
<accession>R6IJN0</accession>
<evidence type="ECO:0000313" key="6">
    <source>
        <dbReference type="Proteomes" id="UP000484547"/>
    </source>
</evidence>
<keyword evidence="1" id="KW-1133">Transmembrane helix</keyword>
<evidence type="ECO:0000256" key="1">
    <source>
        <dbReference type="SAM" id="Phobius"/>
    </source>
</evidence>
<feature type="transmembrane region" description="Helical" evidence="1">
    <location>
        <begin position="262"/>
        <end position="284"/>
    </location>
</feature>
<proteinExistence type="predicted"/>